<name>A0A0M0KBJ9_9EUKA</name>
<dbReference type="GO" id="GO:0000287">
    <property type="term" value="F:magnesium ion binding"/>
    <property type="evidence" value="ECO:0007669"/>
    <property type="project" value="TreeGrafter"/>
</dbReference>
<dbReference type="InterPro" id="IPR002523">
    <property type="entry name" value="MgTranspt_CorA/ZnTranspt_ZntB"/>
</dbReference>
<keyword evidence="5" id="KW-0812">Transmembrane</keyword>
<evidence type="ECO:0000256" key="7">
    <source>
        <dbReference type="ARBA" id="ARBA00023136"/>
    </source>
</evidence>
<dbReference type="GO" id="GO:0005886">
    <property type="term" value="C:plasma membrane"/>
    <property type="evidence" value="ECO:0007669"/>
    <property type="project" value="UniProtKB-SubCell"/>
</dbReference>
<reference evidence="10" key="1">
    <citation type="journal article" date="2015" name="PLoS Genet.">
        <title>Genome Sequence and Transcriptome Analyses of Chrysochromulina tobin: Metabolic Tools for Enhanced Algal Fitness in the Prominent Order Prymnesiales (Haptophyceae).</title>
        <authorList>
            <person name="Hovde B.T."/>
            <person name="Deodato C.R."/>
            <person name="Hunsperger H.M."/>
            <person name="Ryken S.A."/>
            <person name="Yost W."/>
            <person name="Jha R.K."/>
            <person name="Patterson J."/>
            <person name="Monnat R.J. Jr."/>
            <person name="Barlow S.B."/>
            <person name="Starkenburg S.R."/>
            <person name="Cattolico R.A."/>
        </authorList>
    </citation>
    <scope>NUCLEOTIDE SEQUENCE</scope>
    <source>
        <strain evidence="10">CCMP291</strain>
    </source>
</reference>
<sequence length="477" mass="53039">MNTVQVTSIESAAEDPPAVKVPPLQSPRRNSPAAAIPQHDPRANDIKHLKEICLDLKTGTDFASLLEVSHLLHQSRLKTQETVSDAMIMLNFKLPSAHEEMSVSEPLTVRKGGIINKTCANDVLAFCASAEQPPVNWFHINTFYYDPALKSAESVDLKALIEIGEALGITSSVIKNTMKNYGNGMICTEQGPGCIGIAFVDLVRVDTSGREVLPPKHLTRAGSPRGGGSVLKDMWSPDDKPSSKTTASSIKTIQQQPIALFYSSKANTCLSVRVAPSGLETTMCHWGGIVKQLQEKTSLVSKKMDAAYLMFLLLADVINSIEPLLNMYGDALEGLDFLFDEYEPTVRRNLMSRRMQKDLWVIRRWGWLMSTTAQDLAVDPWDVFTEEQEKPIQMLLQQSNTLATTAKAYLEKADSQEDFFSQSQEQCTNNLLFNLTMCTLIMVPPSFFTGVYGMNFDVIPELHNENSYFALWGWCVL</sequence>
<dbReference type="InterPro" id="IPR045863">
    <property type="entry name" value="CorA_TM1_TM2"/>
</dbReference>
<dbReference type="InterPro" id="IPR045861">
    <property type="entry name" value="CorA_cytoplasmic_dom"/>
</dbReference>
<dbReference type="Proteomes" id="UP000037460">
    <property type="component" value="Unassembled WGS sequence"/>
</dbReference>
<comment type="similarity">
    <text evidence="2">Belongs to the CorA metal ion transporter (MIT) (TC 1.A.35) family.</text>
</comment>
<proteinExistence type="inferred from homology"/>
<dbReference type="Pfam" id="PF01544">
    <property type="entry name" value="CorA"/>
    <property type="match status" value="1"/>
</dbReference>
<keyword evidence="3" id="KW-0813">Transport</keyword>
<keyword evidence="6" id="KW-1133">Transmembrane helix</keyword>
<protein>
    <submittedName>
        <fullName evidence="9">Magnesium and cobalt transport protein</fullName>
    </submittedName>
</protein>
<dbReference type="OrthoDB" id="190338at2759"/>
<dbReference type="SUPFAM" id="SSF144083">
    <property type="entry name" value="Magnesium transport protein CorA, transmembrane region"/>
    <property type="match status" value="1"/>
</dbReference>
<dbReference type="Gene3D" id="1.20.58.340">
    <property type="entry name" value="Magnesium transport protein CorA, transmembrane region"/>
    <property type="match status" value="1"/>
</dbReference>
<dbReference type="GO" id="GO:0015095">
    <property type="term" value="F:magnesium ion transmembrane transporter activity"/>
    <property type="evidence" value="ECO:0007669"/>
    <property type="project" value="TreeGrafter"/>
</dbReference>
<evidence type="ECO:0000313" key="9">
    <source>
        <dbReference type="EMBL" id="KOO35798.1"/>
    </source>
</evidence>
<feature type="region of interest" description="Disordered" evidence="8">
    <location>
        <begin position="214"/>
        <end position="248"/>
    </location>
</feature>
<dbReference type="EMBL" id="JWZX01000747">
    <property type="protein sequence ID" value="KOO35798.1"/>
    <property type="molecule type" value="Genomic_DNA"/>
</dbReference>
<dbReference type="GO" id="GO:0050897">
    <property type="term" value="F:cobalt ion binding"/>
    <property type="evidence" value="ECO:0007669"/>
    <property type="project" value="TreeGrafter"/>
</dbReference>
<dbReference type="GO" id="GO:0015087">
    <property type="term" value="F:cobalt ion transmembrane transporter activity"/>
    <property type="evidence" value="ECO:0007669"/>
    <property type="project" value="TreeGrafter"/>
</dbReference>
<dbReference type="AlphaFoldDB" id="A0A0M0KBJ9"/>
<dbReference type="PANTHER" id="PTHR46494:SF1">
    <property type="entry name" value="CORA FAMILY METAL ION TRANSPORTER (EUROFUNG)"/>
    <property type="match status" value="1"/>
</dbReference>
<evidence type="ECO:0000256" key="3">
    <source>
        <dbReference type="ARBA" id="ARBA00022448"/>
    </source>
</evidence>
<gene>
    <name evidence="9" type="ORF">Ctob_016698</name>
</gene>
<evidence type="ECO:0000256" key="5">
    <source>
        <dbReference type="ARBA" id="ARBA00022692"/>
    </source>
</evidence>
<feature type="compositionally biased region" description="Polar residues" evidence="8">
    <location>
        <begin position="1"/>
        <end position="10"/>
    </location>
</feature>
<keyword evidence="7" id="KW-0472">Membrane</keyword>
<comment type="caution">
    <text evidence="9">The sequence shown here is derived from an EMBL/GenBank/DDBJ whole genome shotgun (WGS) entry which is preliminary data.</text>
</comment>
<comment type="subcellular location">
    <subcellularLocation>
        <location evidence="1">Cell membrane</location>
        <topology evidence="1">Multi-pass membrane protein</topology>
    </subcellularLocation>
</comment>
<evidence type="ECO:0000313" key="10">
    <source>
        <dbReference type="Proteomes" id="UP000037460"/>
    </source>
</evidence>
<organism evidence="9 10">
    <name type="scientific">Chrysochromulina tobinii</name>
    <dbReference type="NCBI Taxonomy" id="1460289"/>
    <lineage>
        <taxon>Eukaryota</taxon>
        <taxon>Haptista</taxon>
        <taxon>Haptophyta</taxon>
        <taxon>Prymnesiophyceae</taxon>
        <taxon>Prymnesiales</taxon>
        <taxon>Chrysochromulinaceae</taxon>
        <taxon>Chrysochromulina</taxon>
    </lineage>
</organism>
<evidence type="ECO:0000256" key="8">
    <source>
        <dbReference type="SAM" id="MobiDB-lite"/>
    </source>
</evidence>
<keyword evidence="4" id="KW-1003">Cell membrane</keyword>
<evidence type="ECO:0000256" key="2">
    <source>
        <dbReference type="ARBA" id="ARBA00009765"/>
    </source>
</evidence>
<dbReference type="PANTHER" id="PTHR46494">
    <property type="entry name" value="CORA FAMILY METAL ION TRANSPORTER (EUROFUNG)"/>
    <property type="match status" value="1"/>
</dbReference>
<feature type="region of interest" description="Disordered" evidence="8">
    <location>
        <begin position="1"/>
        <end position="41"/>
    </location>
</feature>
<evidence type="ECO:0000256" key="4">
    <source>
        <dbReference type="ARBA" id="ARBA00022475"/>
    </source>
</evidence>
<evidence type="ECO:0000256" key="1">
    <source>
        <dbReference type="ARBA" id="ARBA00004651"/>
    </source>
</evidence>
<dbReference type="SUPFAM" id="SSF143865">
    <property type="entry name" value="CorA soluble domain-like"/>
    <property type="match status" value="1"/>
</dbReference>
<keyword evidence="10" id="KW-1185">Reference proteome</keyword>
<evidence type="ECO:0000256" key="6">
    <source>
        <dbReference type="ARBA" id="ARBA00022989"/>
    </source>
</evidence>
<accession>A0A0M0KBJ9</accession>